<dbReference type="InterPro" id="IPR036388">
    <property type="entry name" value="WH-like_DNA-bd_sf"/>
</dbReference>
<keyword evidence="6" id="KW-1185">Reference proteome</keyword>
<gene>
    <name evidence="5" type="ORF">QP939_05250</name>
</gene>
<dbReference type="EMBL" id="CP127173">
    <property type="protein sequence ID" value="WIV61931.1"/>
    <property type="molecule type" value="Genomic_DNA"/>
</dbReference>
<name>A0ABY8Y2R1_9PSEU</name>
<dbReference type="PROSITE" id="PS00622">
    <property type="entry name" value="HTH_LUXR_1"/>
    <property type="match status" value="1"/>
</dbReference>
<dbReference type="PANTHER" id="PTHR44688">
    <property type="entry name" value="DNA-BINDING TRANSCRIPTIONAL ACTIVATOR DEVR_DOSR"/>
    <property type="match status" value="1"/>
</dbReference>
<proteinExistence type="predicted"/>
<dbReference type="InterPro" id="IPR000792">
    <property type="entry name" value="Tscrpt_reg_LuxR_C"/>
</dbReference>
<dbReference type="PRINTS" id="PR00038">
    <property type="entry name" value="HTHLUXR"/>
</dbReference>
<keyword evidence="2" id="KW-0238">DNA-binding</keyword>
<evidence type="ECO:0000313" key="5">
    <source>
        <dbReference type="EMBL" id="WIV61931.1"/>
    </source>
</evidence>
<evidence type="ECO:0000256" key="2">
    <source>
        <dbReference type="ARBA" id="ARBA00023125"/>
    </source>
</evidence>
<dbReference type="SUPFAM" id="SSF46894">
    <property type="entry name" value="C-terminal effector domain of the bipartite response regulators"/>
    <property type="match status" value="1"/>
</dbReference>
<dbReference type="CDD" id="cd06170">
    <property type="entry name" value="LuxR_C_like"/>
    <property type="match status" value="1"/>
</dbReference>
<evidence type="ECO:0000313" key="6">
    <source>
        <dbReference type="Proteomes" id="UP001227101"/>
    </source>
</evidence>
<evidence type="ECO:0000256" key="1">
    <source>
        <dbReference type="ARBA" id="ARBA00023015"/>
    </source>
</evidence>
<protein>
    <submittedName>
        <fullName evidence="5">Helix-turn-helix transcriptional regulator</fullName>
    </submittedName>
</protein>
<evidence type="ECO:0000256" key="3">
    <source>
        <dbReference type="ARBA" id="ARBA00023163"/>
    </source>
</evidence>
<dbReference type="PANTHER" id="PTHR44688:SF16">
    <property type="entry name" value="DNA-BINDING TRANSCRIPTIONAL ACTIVATOR DEVR_DOSR"/>
    <property type="match status" value="1"/>
</dbReference>
<dbReference type="Pfam" id="PF00196">
    <property type="entry name" value="GerE"/>
    <property type="match status" value="1"/>
</dbReference>
<feature type="domain" description="HTH luxR-type" evidence="4">
    <location>
        <begin position="45"/>
        <end position="110"/>
    </location>
</feature>
<keyword evidence="1" id="KW-0805">Transcription regulation</keyword>
<evidence type="ECO:0000259" key="4">
    <source>
        <dbReference type="PROSITE" id="PS50043"/>
    </source>
</evidence>
<dbReference type="SMART" id="SM00421">
    <property type="entry name" value="HTH_LUXR"/>
    <property type="match status" value="1"/>
</dbReference>
<accession>A0ABY8Y2R1</accession>
<reference evidence="5 6" key="1">
    <citation type="submission" date="2023-06" db="EMBL/GenBank/DDBJ databases">
        <authorList>
            <person name="Oyuntsetseg B."/>
            <person name="Kim S.B."/>
        </authorList>
    </citation>
    <scope>NUCLEOTIDE SEQUENCE [LARGE SCALE GENOMIC DNA]</scope>
    <source>
        <strain evidence="5 6">2-2</strain>
    </source>
</reference>
<dbReference type="Gene3D" id="1.10.10.10">
    <property type="entry name" value="Winged helix-like DNA-binding domain superfamily/Winged helix DNA-binding domain"/>
    <property type="match status" value="1"/>
</dbReference>
<organism evidence="5 6">
    <name type="scientific">Amycolatopsis nalaikhensis</name>
    <dbReference type="NCBI Taxonomy" id="715472"/>
    <lineage>
        <taxon>Bacteria</taxon>
        <taxon>Bacillati</taxon>
        <taxon>Actinomycetota</taxon>
        <taxon>Actinomycetes</taxon>
        <taxon>Pseudonocardiales</taxon>
        <taxon>Pseudonocardiaceae</taxon>
        <taxon>Amycolatopsis</taxon>
    </lineage>
</organism>
<dbReference type="PROSITE" id="PS50043">
    <property type="entry name" value="HTH_LUXR_2"/>
    <property type="match status" value="1"/>
</dbReference>
<dbReference type="RefSeq" id="WP_285459660.1">
    <property type="nucleotide sequence ID" value="NZ_CP127173.1"/>
</dbReference>
<keyword evidence="3" id="KW-0804">Transcription</keyword>
<sequence length="126" mass="14068">MLGDYNRARTAQRRAVQLAKSCGADPLWRSLTPAGAPAVTEQVAEELSPSTLSAAEQRVASLASLGHTNREIGRKLYITVSTVEQHLTRVYRKLNINRRTELPSGHRWLTHAGEVEQMPRHEVASW</sequence>
<dbReference type="InterPro" id="IPR016032">
    <property type="entry name" value="Sig_transdc_resp-reg_C-effctor"/>
</dbReference>
<dbReference type="Proteomes" id="UP001227101">
    <property type="component" value="Chromosome"/>
</dbReference>